<feature type="region of interest" description="Disordered" evidence="1">
    <location>
        <begin position="62"/>
        <end position="81"/>
    </location>
</feature>
<sequence>MSDTLTSHLVSSRSSILGYTPAGNVNESCNLPLLCLGSQYGVAGRGNEAPLRRLRFFPPSLSESKAKGKEDEEELKEERTGAGARKGMTLILLFVYGHVPEARLADCY</sequence>
<accession>A0A0A9VXQ0</accession>
<dbReference type="AlphaFoldDB" id="A0A0A9VXQ0"/>
<gene>
    <name evidence="2" type="primary">serS_13</name>
    <name evidence="2" type="ORF">CM83_11859</name>
</gene>
<organism evidence="2">
    <name type="scientific">Lygus hesperus</name>
    <name type="common">Western plant bug</name>
    <dbReference type="NCBI Taxonomy" id="30085"/>
    <lineage>
        <taxon>Eukaryota</taxon>
        <taxon>Metazoa</taxon>
        <taxon>Ecdysozoa</taxon>
        <taxon>Arthropoda</taxon>
        <taxon>Hexapoda</taxon>
        <taxon>Insecta</taxon>
        <taxon>Pterygota</taxon>
        <taxon>Neoptera</taxon>
        <taxon>Paraneoptera</taxon>
        <taxon>Hemiptera</taxon>
        <taxon>Heteroptera</taxon>
        <taxon>Panheteroptera</taxon>
        <taxon>Cimicomorpha</taxon>
        <taxon>Miridae</taxon>
        <taxon>Mirini</taxon>
        <taxon>Lygus</taxon>
    </lineage>
</organism>
<evidence type="ECO:0000256" key="1">
    <source>
        <dbReference type="SAM" id="MobiDB-lite"/>
    </source>
</evidence>
<dbReference type="GO" id="GO:0016874">
    <property type="term" value="F:ligase activity"/>
    <property type="evidence" value="ECO:0007669"/>
    <property type="project" value="UniProtKB-KW"/>
</dbReference>
<protein>
    <submittedName>
        <fullName evidence="2">Serine--tRNA ligase</fullName>
    </submittedName>
</protein>
<reference evidence="2" key="1">
    <citation type="journal article" date="2014" name="PLoS ONE">
        <title>Transcriptome-Based Identification of ABC Transporters in the Western Tarnished Plant Bug Lygus hesperus.</title>
        <authorList>
            <person name="Hull J.J."/>
            <person name="Chaney K."/>
            <person name="Geib S.M."/>
            <person name="Fabrick J.A."/>
            <person name="Brent C.S."/>
            <person name="Walsh D."/>
            <person name="Lavine L.C."/>
        </authorList>
    </citation>
    <scope>NUCLEOTIDE SEQUENCE</scope>
</reference>
<feature type="compositionally biased region" description="Basic and acidic residues" evidence="1">
    <location>
        <begin position="64"/>
        <end position="80"/>
    </location>
</feature>
<dbReference type="EMBL" id="GBHO01043180">
    <property type="protein sequence ID" value="JAG00424.1"/>
    <property type="molecule type" value="Transcribed_RNA"/>
</dbReference>
<proteinExistence type="predicted"/>
<reference evidence="2" key="2">
    <citation type="submission" date="2014-07" db="EMBL/GenBank/DDBJ databases">
        <authorList>
            <person name="Hull J."/>
        </authorList>
    </citation>
    <scope>NUCLEOTIDE SEQUENCE</scope>
</reference>
<evidence type="ECO:0000313" key="2">
    <source>
        <dbReference type="EMBL" id="JAG00424.1"/>
    </source>
</evidence>
<name>A0A0A9VXQ0_LYGHE</name>
<keyword evidence="2" id="KW-0436">Ligase</keyword>